<evidence type="ECO:0000259" key="1">
    <source>
        <dbReference type="Pfam" id="PF09537"/>
    </source>
</evidence>
<dbReference type="InterPro" id="IPR019052">
    <property type="entry name" value="DUF2383"/>
</dbReference>
<reference evidence="2 3" key="1">
    <citation type="submission" date="2016-03" db="EMBL/GenBank/DDBJ databases">
        <authorList>
            <person name="Ploux O."/>
        </authorList>
    </citation>
    <scope>NUCLEOTIDE SEQUENCE [LARGE SCALE GENOMIC DNA]</scope>
    <source>
        <strain evidence="2 3">R-45371</strain>
    </source>
</reference>
<dbReference type="InterPro" id="IPR012347">
    <property type="entry name" value="Ferritin-like"/>
</dbReference>
<gene>
    <name evidence="2" type="ORF">A1353_23760</name>
</gene>
<organism evidence="2 3">
    <name type="scientific">Methylomonas methanica</name>
    <dbReference type="NCBI Taxonomy" id="421"/>
    <lineage>
        <taxon>Bacteria</taxon>
        <taxon>Pseudomonadati</taxon>
        <taxon>Pseudomonadota</taxon>
        <taxon>Gammaproteobacteria</taxon>
        <taxon>Methylococcales</taxon>
        <taxon>Methylococcaceae</taxon>
        <taxon>Methylomonas</taxon>
    </lineage>
</organism>
<dbReference type="EMBL" id="LUUH01000105">
    <property type="protein sequence ID" value="OAH97003.1"/>
    <property type="molecule type" value="Genomic_DNA"/>
</dbReference>
<dbReference type="AlphaFoldDB" id="A0A177LUQ7"/>
<dbReference type="Pfam" id="PF09537">
    <property type="entry name" value="DUF2383"/>
    <property type="match status" value="1"/>
</dbReference>
<sequence length="147" mass="15790">MHSIETIDSLLIDELAATETYSQVLKKLKEEVSLGEAELLLPIYEAHKAAVSSLQTQIRELGGTPANNSGVWGSWASLIQGGANVFGKKAALKVLQEGEKSGLGDYEKALLDQKLGSNIRTLILLKLLPAQHAHIDTLDQLMSSLAA</sequence>
<evidence type="ECO:0000313" key="2">
    <source>
        <dbReference type="EMBL" id="OAH97003.1"/>
    </source>
</evidence>
<dbReference type="RefSeq" id="WP_064038747.1">
    <property type="nucleotide sequence ID" value="NZ_LUUH01000105.1"/>
</dbReference>
<dbReference type="Proteomes" id="UP000077763">
    <property type="component" value="Unassembled WGS sequence"/>
</dbReference>
<evidence type="ECO:0000313" key="3">
    <source>
        <dbReference type="Proteomes" id="UP000077763"/>
    </source>
</evidence>
<feature type="domain" description="DUF2383" evidence="1">
    <location>
        <begin position="5"/>
        <end position="110"/>
    </location>
</feature>
<name>A0A177LUQ7_METMH</name>
<comment type="caution">
    <text evidence="2">The sequence shown here is derived from an EMBL/GenBank/DDBJ whole genome shotgun (WGS) entry which is preliminary data.</text>
</comment>
<dbReference type="Gene3D" id="1.20.1260.10">
    <property type="match status" value="1"/>
</dbReference>
<proteinExistence type="predicted"/>
<protein>
    <recommendedName>
        <fullName evidence="1">DUF2383 domain-containing protein</fullName>
    </recommendedName>
</protein>
<accession>A0A177LUQ7</accession>